<dbReference type="PROSITE" id="PS50294">
    <property type="entry name" value="WD_REPEATS_REGION"/>
    <property type="match status" value="1"/>
</dbReference>
<comment type="caution">
    <text evidence="10">The sequence shown here is derived from an EMBL/GenBank/DDBJ whole genome shotgun (WGS) entry which is preliminary data.</text>
</comment>
<dbReference type="InterPro" id="IPR007111">
    <property type="entry name" value="NACHT_NTPase"/>
</dbReference>
<dbReference type="Proteomes" id="UP000037505">
    <property type="component" value="Unassembled WGS sequence"/>
</dbReference>
<dbReference type="SUPFAM" id="SSF50978">
    <property type="entry name" value="WD40 repeat-like"/>
    <property type="match status" value="1"/>
</dbReference>
<evidence type="ECO:0000256" key="6">
    <source>
        <dbReference type="ARBA" id="ARBA00043913"/>
    </source>
</evidence>
<dbReference type="Pfam" id="PF00400">
    <property type="entry name" value="WD40"/>
    <property type="match status" value="3"/>
</dbReference>
<comment type="function">
    <text evidence="6">Involved in mitochondrial fission. Acts as an adapter protein required to form mitochondrial fission complexes. Formation of these complexes is required to promote constriction and fission of the mitochondrial compartment at a late step in mitochondrial division.</text>
</comment>
<reference evidence="10 11" key="1">
    <citation type="submission" date="2014-06" db="EMBL/GenBank/DDBJ databases">
        <title>The Genome of the Aflatoxigenic Filamentous Fungus Aspergillus nomius.</title>
        <authorList>
            <person name="Moore M.G."/>
            <person name="Shannon B.M."/>
            <person name="Brian M.M."/>
        </authorList>
    </citation>
    <scope>NUCLEOTIDE SEQUENCE [LARGE SCALE GENOMIC DNA]</scope>
    <source>
        <strain evidence="10 11">NRRL 13137</strain>
    </source>
</reference>
<evidence type="ECO:0000256" key="8">
    <source>
        <dbReference type="SAM" id="MobiDB-lite"/>
    </source>
</evidence>
<dbReference type="InterPro" id="IPR036322">
    <property type="entry name" value="WD40_repeat_dom_sf"/>
</dbReference>
<proteinExistence type="inferred from homology"/>
<evidence type="ECO:0000256" key="1">
    <source>
        <dbReference type="ARBA" id="ARBA00004570"/>
    </source>
</evidence>
<evidence type="ECO:0000313" key="11">
    <source>
        <dbReference type="Proteomes" id="UP000037505"/>
    </source>
</evidence>
<dbReference type="GO" id="GO:0048188">
    <property type="term" value="C:Set1C/COMPASS complex"/>
    <property type="evidence" value="ECO:0007669"/>
    <property type="project" value="TreeGrafter"/>
</dbReference>
<dbReference type="SUPFAM" id="SSF50998">
    <property type="entry name" value="Quinoprotein alcohol dehydrogenase-like"/>
    <property type="match status" value="1"/>
</dbReference>
<evidence type="ECO:0000259" key="9">
    <source>
        <dbReference type="PROSITE" id="PS50837"/>
    </source>
</evidence>
<dbReference type="GO" id="GO:0042393">
    <property type="term" value="F:histone binding"/>
    <property type="evidence" value="ECO:0007669"/>
    <property type="project" value="TreeGrafter"/>
</dbReference>
<dbReference type="InterPro" id="IPR027417">
    <property type="entry name" value="P-loop_NTPase"/>
</dbReference>
<dbReference type="Pfam" id="PF17100">
    <property type="entry name" value="NACHT_N"/>
    <property type="match status" value="1"/>
</dbReference>
<feature type="repeat" description="WD" evidence="7">
    <location>
        <begin position="1357"/>
        <end position="1398"/>
    </location>
</feature>
<dbReference type="SMART" id="SM00320">
    <property type="entry name" value="WD40"/>
    <property type="match status" value="9"/>
</dbReference>
<dbReference type="PANTHER" id="PTHR22847:SF637">
    <property type="entry name" value="WD REPEAT DOMAIN 5B"/>
    <property type="match status" value="1"/>
</dbReference>
<dbReference type="InterPro" id="IPR001680">
    <property type="entry name" value="WD40_rpt"/>
</dbReference>
<dbReference type="InterPro" id="IPR019775">
    <property type="entry name" value="WD40_repeat_CS"/>
</dbReference>
<dbReference type="InterPro" id="IPR031359">
    <property type="entry name" value="NACHT_N"/>
</dbReference>
<dbReference type="GeneID" id="26808935"/>
<dbReference type="InterPro" id="IPR056884">
    <property type="entry name" value="NPHP3-like_N"/>
</dbReference>
<evidence type="ECO:0000256" key="5">
    <source>
        <dbReference type="ARBA" id="ARBA00039789"/>
    </source>
</evidence>
<evidence type="ECO:0000256" key="4">
    <source>
        <dbReference type="ARBA" id="ARBA00038415"/>
    </source>
</evidence>
<dbReference type="PROSITE" id="PS50837">
    <property type="entry name" value="NACHT"/>
    <property type="match status" value="1"/>
</dbReference>
<keyword evidence="11" id="KW-1185">Reference proteome</keyword>
<feature type="region of interest" description="Disordered" evidence="8">
    <location>
        <begin position="40"/>
        <end position="76"/>
    </location>
</feature>
<sequence>MPKNRRLRLLLGFRRSREKASTDADPARLTIFHGHDTRLESSDARLQSSGSRRHRSIPWLRTSNRNKNKDAETDPTIFDQEIANTRQCLSHTEHNDEPGTNEGKVRISAESNKTTQMAPVKGEEERQDEANIARLGEQMMKNLWSEAYKKLHNDNASLIESYEKVLLATETYQMVERSPTKQEKTDRQKRLQDLVFCRLQDMEQGRFDIPRRSRQSVIGDYVRRTVHGILYAKDFVTAAISAEPHAALAWAGVVMVLPLFLKPFTQREDAVAGLEFISDLLVRYQVIQSSHARMFMDPLGKSTPEDGSKVGRRLRERTITLYCQVLEYQIRLTKQLSRFGLIQYMRDIATADDWKEMLTEIKHTDKSIEELLGDWSKKTVQEIHAELFSMKREVEGRLNIVLGTINTQASQDQLDTLHPVTRAAFGSYEQARETCLVGTQVPLLQLVQNWSNDAEGEPILWLQGMAGTGKSTIARTVAAAFYNGTSLLGQGTLPSEACLGGSFFFDHRDEDCRNPRKLFPTLARGLVEVLPEIQQSLCDGIRSHHATHAQSLDAQWKHLIFNPLKMLKTTLPVTVLFVLDALDECQAGTREDQDDISDILALLSQVRELKTVRVRVLITSRPETHIRYRFNEIPESIRDETVCKIRRLDGEEVTADDITRLVEYRLWEIRRKHDLPQNWPGEERVEQLAEKADGLFIYAATVCRFLSTANRKTIEDRLARILDGDVGETAKESLDGMYTRILQIVLTGEVDNDQAMSDLFKQVVGPILVLSRPLSIIALSGLIEVELSDTRWLMEHLYSVLEMPQGDHGPIQLLHLSFRDFLLASQRCKDSHFWIDEKQSHRNLYQHCLKVMSNTLRRDICCLEDPGIHVTDIKPSVVHEFLPEQVQYACSHWVDHLQQSDIVASNDAVLYDFLRTHFVHWLEAMTVMGSIPIAIMILNNLTTLQLETNAKMRRLVHDARRFAVSFRSVYEKAPLQLYASALLFAPQESIIRYEFREEIPAWISQKPSAHQYWSPLLHTIPKPRGEVIKRLIFSANSRLMVVVSKYMYSHVCRLWDTSTWVCLKSLEDQGNIRDAAFSPDSKQLATVSEAGSVRLWNTHTGRSMFLKSDSSAITLVVFSSNGERLAAKSNEEIKIWDLASGSLLQGIPQKRSTMISISPDGRFIASLDAFEVIVWNVSQVAVVHTHRQPGVHTIEFSPEGNLLIACKDGTIELWDCIANTLRSYNNSGYKTLFAGFSPNSNDIVILSTNGQVNVWDLSTNEYRSNIHHISGSENPDPYCGMVSFPRFGELAASSVGDGPKEIWTLVPGVLTELFRFSSRLLEALAFSPDCEIIAASGCWAEEIAIWNGSSKVSKVLDNVHQDTITDLGFSPNGTVVASAAKDGTIRLWEAQSGRHINCLREVEDSEVRSVRFSADSHTIIYRTYNGLCVIWDVPTWKALKRLELGRDPWQLSNMAISHDSQLVATGCSEDRKDTSRIDLWNLASAKPLLTFTEEYITKDNEISPHGDFIASTYYDSSVLRLRHIRTGNLIHSMDHGEKSPAIAFSPSENMIASAEQSVKLWDTSTGTCLGQRLIDGRVESMVFSEDGTYLRTNEGQFQVASILGADPDLCTDKMVGEGVYVHDNWVMEGSKKLIYLPVEYRVRTCSFGNRVAIASKSSSVMIVGLSADERKTI</sequence>
<dbReference type="SUPFAM" id="SSF52540">
    <property type="entry name" value="P-loop containing nucleoside triphosphate hydrolases"/>
    <property type="match status" value="1"/>
</dbReference>
<dbReference type="PROSITE" id="PS00678">
    <property type="entry name" value="WD_REPEATS_1"/>
    <property type="match status" value="1"/>
</dbReference>
<keyword evidence="3" id="KW-0677">Repeat</keyword>
<dbReference type="InterPro" id="IPR011047">
    <property type="entry name" value="Quinoprotein_ADH-like_sf"/>
</dbReference>
<dbReference type="STRING" id="1509407.A0A0L1IXR8"/>
<evidence type="ECO:0000313" key="10">
    <source>
        <dbReference type="EMBL" id="KNG84302.1"/>
    </source>
</evidence>
<evidence type="ECO:0000256" key="7">
    <source>
        <dbReference type="PROSITE-ProRule" id="PRU00221"/>
    </source>
</evidence>
<feature type="domain" description="NACHT" evidence="9">
    <location>
        <begin position="458"/>
        <end position="622"/>
    </location>
</feature>
<gene>
    <name evidence="10" type="ORF">ANOM_007131</name>
</gene>
<feature type="repeat" description="WD" evidence="7">
    <location>
        <begin position="1065"/>
        <end position="1106"/>
    </location>
</feature>
<dbReference type="Gene3D" id="2.130.10.10">
    <property type="entry name" value="YVTN repeat-like/Quinoprotein amine dehydrogenase"/>
    <property type="match status" value="3"/>
</dbReference>
<dbReference type="OrthoDB" id="674604at2759"/>
<evidence type="ECO:0000256" key="2">
    <source>
        <dbReference type="ARBA" id="ARBA00022574"/>
    </source>
</evidence>
<keyword evidence="2 7" id="KW-0853">WD repeat</keyword>
<dbReference type="GO" id="GO:0005741">
    <property type="term" value="C:mitochondrial outer membrane"/>
    <property type="evidence" value="ECO:0007669"/>
    <property type="project" value="UniProtKB-SubCell"/>
</dbReference>
<protein>
    <recommendedName>
        <fullName evidence="5">Mitochondrial division protein 1</fullName>
    </recommendedName>
</protein>
<feature type="repeat" description="WD" evidence="7">
    <location>
        <begin position="1236"/>
        <end position="1265"/>
    </location>
</feature>
<dbReference type="RefSeq" id="XP_015405225.1">
    <property type="nucleotide sequence ID" value="XM_015552387.1"/>
</dbReference>
<dbReference type="PROSITE" id="PS50082">
    <property type="entry name" value="WD_REPEATS_2"/>
    <property type="match status" value="3"/>
</dbReference>
<dbReference type="EMBL" id="JNOM01000216">
    <property type="protein sequence ID" value="KNG84302.1"/>
    <property type="molecule type" value="Genomic_DNA"/>
</dbReference>
<dbReference type="Gene3D" id="3.40.50.300">
    <property type="entry name" value="P-loop containing nucleotide triphosphate hydrolases"/>
    <property type="match status" value="1"/>
</dbReference>
<name>A0A0L1IXR8_ASPN3</name>
<comment type="subcellular location">
    <subcellularLocation>
        <location evidence="1">Mitochondrion outer membrane</location>
        <topology evidence="1">Peripheral membrane protein</topology>
        <orientation evidence="1">Cytoplasmic side</orientation>
    </subcellularLocation>
</comment>
<evidence type="ECO:0000256" key="3">
    <source>
        <dbReference type="ARBA" id="ARBA00022737"/>
    </source>
</evidence>
<accession>A0A0L1IXR8</accession>
<organism evidence="10 11">
    <name type="scientific">Aspergillus nomiae NRRL (strain ATCC 15546 / NRRL 13137 / CBS 260.88 / M93)</name>
    <dbReference type="NCBI Taxonomy" id="1509407"/>
    <lineage>
        <taxon>Eukaryota</taxon>
        <taxon>Fungi</taxon>
        <taxon>Dikarya</taxon>
        <taxon>Ascomycota</taxon>
        <taxon>Pezizomycotina</taxon>
        <taxon>Eurotiomycetes</taxon>
        <taxon>Eurotiomycetidae</taxon>
        <taxon>Eurotiales</taxon>
        <taxon>Aspergillaceae</taxon>
        <taxon>Aspergillus</taxon>
        <taxon>Aspergillus subgen. Circumdati</taxon>
    </lineage>
</organism>
<dbReference type="Pfam" id="PF24883">
    <property type="entry name" value="NPHP3_N"/>
    <property type="match status" value="1"/>
</dbReference>
<comment type="similarity">
    <text evidence="4">Belongs to the WD repeat MDV1/CAF4 family.</text>
</comment>
<dbReference type="InterPro" id="IPR015943">
    <property type="entry name" value="WD40/YVTN_repeat-like_dom_sf"/>
</dbReference>
<dbReference type="PANTHER" id="PTHR22847">
    <property type="entry name" value="WD40 REPEAT PROTEIN"/>
    <property type="match status" value="1"/>
</dbReference>